<gene>
    <name evidence="1" type="ORF">POL25_30450</name>
</gene>
<evidence type="ECO:0008006" key="3">
    <source>
        <dbReference type="Google" id="ProtNLM"/>
    </source>
</evidence>
<dbReference type="EMBL" id="JAQNDL010000003">
    <property type="protein sequence ID" value="MDC0721267.1"/>
    <property type="molecule type" value="Genomic_DNA"/>
</dbReference>
<keyword evidence="2" id="KW-1185">Reference proteome</keyword>
<dbReference type="Proteomes" id="UP001221686">
    <property type="component" value="Unassembled WGS sequence"/>
</dbReference>
<evidence type="ECO:0000313" key="1">
    <source>
        <dbReference type="EMBL" id="MDC0721267.1"/>
    </source>
</evidence>
<organism evidence="1 2">
    <name type="scientific">Nannocystis bainbridge</name>
    <dbReference type="NCBI Taxonomy" id="2995303"/>
    <lineage>
        <taxon>Bacteria</taxon>
        <taxon>Pseudomonadati</taxon>
        <taxon>Myxococcota</taxon>
        <taxon>Polyangia</taxon>
        <taxon>Nannocystales</taxon>
        <taxon>Nannocystaceae</taxon>
        <taxon>Nannocystis</taxon>
    </lineage>
</organism>
<dbReference type="RefSeq" id="WP_272089769.1">
    <property type="nucleotide sequence ID" value="NZ_JAQNDL010000003.1"/>
</dbReference>
<comment type="caution">
    <text evidence="1">The sequence shown here is derived from an EMBL/GenBank/DDBJ whole genome shotgun (WGS) entry which is preliminary data.</text>
</comment>
<protein>
    <recommendedName>
        <fullName evidence="3">Disintegrin domain-containing protein</fullName>
    </recommendedName>
</protein>
<accession>A0ABT5E5Y4</accession>
<evidence type="ECO:0000313" key="2">
    <source>
        <dbReference type="Proteomes" id="UP001221686"/>
    </source>
</evidence>
<proteinExistence type="predicted"/>
<sequence length="400" mass="40711">MILVGVLGCGSDQAATTDTDTGTGTDTGAAEAIAFADFFELAEASYCGWAVRCGAFAAEADCRAVEFFDTVYPPRLLAQARLDEGEGGGGQATAYLRASEAAGRLVFDAEAAASCLAYVEARGCELLGSYVVDEAEAAGRAACDAILRGTMVENGPCLLTAECALQEGAEMVCGFDPSCTDSCCVGGCRRLASLTVGTPCNGNSRCEPGSFCDRDPNTGASTQCTAQRPAGGACQSVDACDADSFCDFQSGLCRPLGGEGEACAPFGEFGCQEGLFCADPEYVGAGRCRAFAPLGAACKADWYLGCGTLGATCDPDSEQCVAAPGPGEPCPMSVCGLSSSCDWTTQVCVARGGEGEPCGFDIQRCAGALRCDGWDDARCVAPAIDSVCPVPAADQLPQGT</sequence>
<name>A0ABT5E5Y4_9BACT</name>
<reference evidence="1 2" key="1">
    <citation type="submission" date="2022-11" db="EMBL/GenBank/DDBJ databases">
        <title>Minimal conservation of predation-associated metabolite biosynthetic gene clusters underscores biosynthetic potential of Myxococcota including descriptions for ten novel species: Archangium lansinium sp. nov., Myxococcus landrumus sp. nov., Nannocystis bai.</title>
        <authorList>
            <person name="Ahearne A."/>
            <person name="Stevens C."/>
            <person name="Dowd S."/>
        </authorList>
    </citation>
    <scope>NUCLEOTIDE SEQUENCE [LARGE SCALE GENOMIC DNA]</scope>
    <source>
        <strain evidence="1 2">BB15-2</strain>
    </source>
</reference>